<dbReference type="Pfam" id="PF04248">
    <property type="entry name" value="NTP_transf_9"/>
    <property type="match status" value="1"/>
</dbReference>
<dbReference type="EMBL" id="JBHRSB010000003">
    <property type="protein sequence ID" value="MFC3000482.1"/>
    <property type="molecule type" value="Genomic_DNA"/>
</dbReference>
<accession>A0ABV7BS92</accession>
<dbReference type="RefSeq" id="WP_216836575.1">
    <property type="nucleotide sequence ID" value="NZ_JAFNJS010000003.1"/>
</dbReference>
<dbReference type="PANTHER" id="PTHR43058">
    <property type="entry name" value="SLR0655 PROTEIN"/>
    <property type="match status" value="1"/>
</dbReference>
<comment type="caution">
    <text evidence="2">The sequence shown here is derived from an EMBL/GenBank/DDBJ whole genome shotgun (WGS) entry which is preliminary data.</text>
</comment>
<evidence type="ECO:0000313" key="2">
    <source>
        <dbReference type="EMBL" id="MFC3000482.1"/>
    </source>
</evidence>
<organism evidence="2 3">
    <name type="scientific">Falsiroseomonas tokyonensis</name>
    <dbReference type="NCBI Taxonomy" id="430521"/>
    <lineage>
        <taxon>Bacteria</taxon>
        <taxon>Pseudomonadati</taxon>
        <taxon>Pseudomonadota</taxon>
        <taxon>Alphaproteobacteria</taxon>
        <taxon>Acetobacterales</taxon>
        <taxon>Roseomonadaceae</taxon>
        <taxon>Falsiroseomonas</taxon>
    </lineage>
</organism>
<dbReference type="PANTHER" id="PTHR43058:SF1">
    <property type="entry name" value="DUF427 DOMAIN-CONTAINING PROTEIN"/>
    <property type="match status" value="1"/>
</dbReference>
<keyword evidence="3" id="KW-1185">Reference proteome</keyword>
<feature type="domain" description="DUF427" evidence="1">
    <location>
        <begin position="20"/>
        <end position="111"/>
    </location>
</feature>
<evidence type="ECO:0000313" key="3">
    <source>
        <dbReference type="Proteomes" id="UP001595420"/>
    </source>
</evidence>
<proteinExistence type="predicted"/>
<name>A0ABV7BS92_9PROT</name>
<reference evidence="3" key="1">
    <citation type="journal article" date="2019" name="Int. J. Syst. Evol. Microbiol.">
        <title>The Global Catalogue of Microorganisms (GCM) 10K type strain sequencing project: providing services to taxonomists for standard genome sequencing and annotation.</title>
        <authorList>
            <consortium name="The Broad Institute Genomics Platform"/>
            <consortium name="The Broad Institute Genome Sequencing Center for Infectious Disease"/>
            <person name="Wu L."/>
            <person name="Ma J."/>
        </authorList>
    </citation>
    <scope>NUCLEOTIDE SEQUENCE [LARGE SCALE GENOMIC DNA]</scope>
    <source>
        <strain evidence="3">CGMCC 1.16855</strain>
    </source>
</reference>
<evidence type="ECO:0000259" key="1">
    <source>
        <dbReference type="Pfam" id="PF04248"/>
    </source>
</evidence>
<sequence>MERVADYPRPPRLEASPRRVRIRLGGVWIAETRAAFRVLETFHPPSWYLPPEAFAPGVLRPASGSSFCEWKGVARYWDLVAGGVTARRAGWSYPDPTPGFAALRDHVAVYAGLMQECRVDEEVVQPQPGGFYGGWITSELVGPFKGGPGTLGW</sequence>
<protein>
    <submittedName>
        <fullName evidence="2">DUF427 domain-containing protein</fullName>
    </submittedName>
</protein>
<dbReference type="Proteomes" id="UP001595420">
    <property type="component" value="Unassembled WGS sequence"/>
</dbReference>
<gene>
    <name evidence="2" type="ORF">ACFOD3_11300</name>
</gene>
<dbReference type="InterPro" id="IPR007361">
    <property type="entry name" value="DUF427"/>
</dbReference>